<dbReference type="NCBIfam" id="TIGR01389">
    <property type="entry name" value="recQ"/>
    <property type="match status" value="1"/>
</dbReference>
<reference evidence="21 22" key="1">
    <citation type="submission" date="2020-09" db="EMBL/GenBank/DDBJ databases">
        <title>Paenibacillus sp. strain PR3 16S rRNA gene Genome sequencing and assembly.</title>
        <authorList>
            <person name="Kim J."/>
        </authorList>
    </citation>
    <scope>NUCLEOTIDE SEQUENCE [LARGE SCALE GENOMIC DNA]</scope>
    <source>
        <strain evidence="21 22">PR3</strain>
    </source>
</reference>
<dbReference type="InterPro" id="IPR006293">
    <property type="entry name" value="DNA_helicase_ATP-dep_RecQ_bac"/>
</dbReference>
<protein>
    <recommendedName>
        <fullName evidence="16">DNA helicase RecQ</fullName>
        <ecNumber evidence="16">5.6.2.4</ecNumber>
    </recommendedName>
</protein>
<feature type="domain" description="Helicase ATP-binding" evidence="19">
    <location>
        <begin position="25"/>
        <end position="194"/>
    </location>
</feature>
<dbReference type="PROSITE" id="PS50967">
    <property type="entry name" value="HRDC"/>
    <property type="match status" value="1"/>
</dbReference>
<dbReference type="EC" id="5.6.2.4" evidence="16"/>
<keyword evidence="6" id="KW-0227">DNA damage</keyword>
<dbReference type="InterPro" id="IPR002121">
    <property type="entry name" value="HRDC_dom"/>
</dbReference>
<dbReference type="InterPro" id="IPR004589">
    <property type="entry name" value="DNA_helicase_ATP-dep_RecQ"/>
</dbReference>
<dbReference type="InterPro" id="IPR018982">
    <property type="entry name" value="RQC_domain"/>
</dbReference>
<evidence type="ECO:0000256" key="5">
    <source>
        <dbReference type="ARBA" id="ARBA00022741"/>
    </source>
</evidence>
<evidence type="ECO:0000259" key="20">
    <source>
        <dbReference type="PROSITE" id="PS51194"/>
    </source>
</evidence>
<dbReference type="RefSeq" id="WP_191201976.1">
    <property type="nucleotide sequence ID" value="NZ_JACXZA010000001.1"/>
</dbReference>
<feature type="domain" description="HRDC" evidence="18">
    <location>
        <begin position="515"/>
        <end position="595"/>
    </location>
</feature>
<dbReference type="Pfam" id="PF14493">
    <property type="entry name" value="HTH_40"/>
    <property type="match status" value="1"/>
</dbReference>
<keyword evidence="11" id="KW-0238">DNA-binding</keyword>
<dbReference type="InterPro" id="IPR036388">
    <property type="entry name" value="WH-like_DNA-bd_sf"/>
</dbReference>
<dbReference type="Pfam" id="PF00570">
    <property type="entry name" value="HRDC"/>
    <property type="match status" value="1"/>
</dbReference>
<dbReference type="CDD" id="cd17920">
    <property type="entry name" value="DEXHc_RecQ"/>
    <property type="match status" value="1"/>
</dbReference>
<comment type="cofactor">
    <cofactor evidence="2">
        <name>Zn(2+)</name>
        <dbReference type="ChEBI" id="CHEBI:29105"/>
    </cofactor>
</comment>
<comment type="cofactor">
    <cofactor evidence="1">
        <name>Mg(2+)</name>
        <dbReference type="ChEBI" id="CHEBI:18420"/>
    </cofactor>
</comment>
<dbReference type="SMART" id="SM00487">
    <property type="entry name" value="DEXDc"/>
    <property type="match status" value="1"/>
</dbReference>
<dbReference type="Pfam" id="PF09382">
    <property type="entry name" value="RQC"/>
    <property type="match status" value="1"/>
</dbReference>
<evidence type="ECO:0000256" key="7">
    <source>
        <dbReference type="ARBA" id="ARBA00022801"/>
    </source>
</evidence>
<dbReference type="SUPFAM" id="SSF46785">
    <property type="entry name" value="Winged helix' DNA-binding domain"/>
    <property type="match status" value="1"/>
</dbReference>
<gene>
    <name evidence="21" type="primary">recQ</name>
    <name evidence="21" type="ORF">H8B09_02980</name>
</gene>
<evidence type="ECO:0000259" key="18">
    <source>
        <dbReference type="PROSITE" id="PS50967"/>
    </source>
</evidence>
<dbReference type="Gene3D" id="1.10.150.80">
    <property type="entry name" value="HRDC domain"/>
    <property type="match status" value="1"/>
</dbReference>
<evidence type="ECO:0000259" key="19">
    <source>
        <dbReference type="PROSITE" id="PS51192"/>
    </source>
</evidence>
<name>A0ABR8MP39_9BACL</name>
<keyword evidence="13" id="KW-0234">DNA repair</keyword>
<comment type="similarity">
    <text evidence="3">Belongs to the helicase family. RecQ subfamily.</text>
</comment>
<evidence type="ECO:0000256" key="17">
    <source>
        <dbReference type="SAM" id="MobiDB-lite"/>
    </source>
</evidence>
<evidence type="ECO:0000256" key="14">
    <source>
        <dbReference type="ARBA" id="ARBA00023235"/>
    </source>
</evidence>
<dbReference type="InterPro" id="IPR044876">
    <property type="entry name" value="HRDC_dom_sf"/>
</dbReference>
<dbReference type="PANTHER" id="PTHR13710">
    <property type="entry name" value="DNA HELICASE RECQ FAMILY MEMBER"/>
    <property type="match status" value="1"/>
</dbReference>
<dbReference type="InterPro" id="IPR029491">
    <property type="entry name" value="Helicase_HTH"/>
</dbReference>
<dbReference type="PROSITE" id="PS51194">
    <property type="entry name" value="HELICASE_CTER"/>
    <property type="match status" value="1"/>
</dbReference>
<evidence type="ECO:0000256" key="2">
    <source>
        <dbReference type="ARBA" id="ARBA00001947"/>
    </source>
</evidence>
<keyword evidence="8 21" id="KW-0347">Helicase</keyword>
<dbReference type="CDD" id="cd18794">
    <property type="entry name" value="SF2_C_RecQ"/>
    <property type="match status" value="1"/>
</dbReference>
<feature type="compositionally biased region" description="Low complexity" evidence="17">
    <location>
        <begin position="631"/>
        <end position="643"/>
    </location>
</feature>
<dbReference type="Proteomes" id="UP000609346">
    <property type="component" value="Unassembled WGS sequence"/>
</dbReference>
<dbReference type="GO" id="GO:0016787">
    <property type="term" value="F:hydrolase activity"/>
    <property type="evidence" value="ECO:0007669"/>
    <property type="project" value="UniProtKB-KW"/>
</dbReference>
<evidence type="ECO:0000313" key="21">
    <source>
        <dbReference type="EMBL" id="MBD3917703.1"/>
    </source>
</evidence>
<evidence type="ECO:0000256" key="4">
    <source>
        <dbReference type="ARBA" id="ARBA00022723"/>
    </source>
</evidence>
<dbReference type="Pfam" id="PF00271">
    <property type="entry name" value="Helicase_C"/>
    <property type="match status" value="1"/>
</dbReference>
<dbReference type="EMBL" id="JACXZA010000001">
    <property type="protein sequence ID" value="MBD3917703.1"/>
    <property type="molecule type" value="Genomic_DNA"/>
</dbReference>
<evidence type="ECO:0000256" key="3">
    <source>
        <dbReference type="ARBA" id="ARBA00005446"/>
    </source>
</evidence>
<dbReference type="InterPro" id="IPR032284">
    <property type="entry name" value="RecQ_Zn-bd"/>
</dbReference>
<comment type="caution">
    <text evidence="21">The sequence shown here is derived from an EMBL/GenBank/DDBJ whole genome shotgun (WGS) entry which is preliminary data.</text>
</comment>
<dbReference type="Gene3D" id="1.10.10.10">
    <property type="entry name" value="Winged helix-like DNA-binding domain superfamily/Winged helix DNA-binding domain"/>
    <property type="match status" value="1"/>
</dbReference>
<dbReference type="SMART" id="SM00490">
    <property type="entry name" value="HELICc"/>
    <property type="match status" value="1"/>
</dbReference>
<keyword evidence="4" id="KW-0479">Metal-binding</keyword>
<dbReference type="GO" id="GO:0003678">
    <property type="term" value="F:DNA helicase activity"/>
    <property type="evidence" value="ECO:0007669"/>
    <property type="project" value="UniProtKB-EC"/>
</dbReference>
<keyword evidence="12" id="KW-0233">DNA recombination</keyword>
<keyword evidence="5" id="KW-0547">Nucleotide-binding</keyword>
<dbReference type="Pfam" id="PF00270">
    <property type="entry name" value="DEAD"/>
    <property type="match status" value="1"/>
</dbReference>
<evidence type="ECO:0000256" key="8">
    <source>
        <dbReference type="ARBA" id="ARBA00022806"/>
    </source>
</evidence>
<dbReference type="SUPFAM" id="SSF47819">
    <property type="entry name" value="HRDC-like"/>
    <property type="match status" value="1"/>
</dbReference>
<evidence type="ECO:0000256" key="9">
    <source>
        <dbReference type="ARBA" id="ARBA00022833"/>
    </source>
</evidence>
<feature type="region of interest" description="Disordered" evidence="17">
    <location>
        <begin position="620"/>
        <end position="643"/>
    </location>
</feature>
<dbReference type="InterPro" id="IPR014001">
    <property type="entry name" value="Helicase_ATP-bd"/>
</dbReference>
<organism evidence="21 22">
    <name type="scientific">Paenibacillus terricola</name>
    <dbReference type="NCBI Taxonomy" id="2763503"/>
    <lineage>
        <taxon>Bacteria</taxon>
        <taxon>Bacillati</taxon>
        <taxon>Bacillota</taxon>
        <taxon>Bacilli</taxon>
        <taxon>Bacillales</taxon>
        <taxon>Paenibacillaceae</taxon>
        <taxon>Paenibacillus</taxon>
    </lineage>
</organism>
<keyword evidence="7 21" id="KW-0378">Hydrolase</keyword>
<dbReference type="Gene3D" id="3.40.50.300">
    <property type="entry name" value="P-loop containing nucleotide triphosphate hydrolases"/>
    <property type="match status" value="2"/>
</dbReference>
<evidence type="ECO:0000256" key="1">
    <source>
        <dbReference type="ARBA" id="ARBA00001946"/>
    </source>
</evidence>
<accession>A0ABR8MP39</accession>
<sequence length="737" mass="81324">MQEARKLLKQVYGYDTFRKGQEAIISGVMEGRDTLAILPTGGGKSVCYQIPALLMDGTTLVVSPLISLMKDQVDALNRLGVKAAYLNSSMSAVEYREVMRQAFMGEYKLLYVAPERLDAPMFASLSEQMHIPLIAIDEAHCVSQWGHDFRPSYRQLAGWIARMNNRPLVAAFTATATEEVARDIANMLGLHDPSIHVSGFARDNLSLSVVSGADKPAFLRKFITERKDQSGIIYAATRKETEQVHAVLEKMGIAAGKYHGGLGDTERAEMQEKFRFDDVRVMVATNAFGMGIDKPNVRFVLHWQMPGDVESYYQEAGRAGRDGEESECILLFEPQDVQVQRFLIDQGTGDGDRKSIQMAKLHTMMNFSRTQRCLQQFIVEYFGEADVPPCGKCSSCLDKSELIDRTDDALKALSCVARLKGKFGVTTAAKVLKGSRDKRVLEWGLDRLSTYGLFSRWPEKEISDWLYWLVAEGYLVMSDGQYPTVSLASGSLPVLEGRERVQQRKRTTVRQASSQAVSSPLFDALREWRRTAAAREKVPPFMLFFDATLRELADAAPTTREELLSIKGIGAAKADKYGDDILSIIGSFALTNDAAAAASTSVRAEHPVTVSAVVASNQDYGTSTKKESSRRAPSSSADADGASHVQSLEQFEAGMSVKDIAAARGLSEVTIEGHLIRCALEGLPVDWERMLPAAYEAQIIEAVDQVGADKLKPIKETLPDEISYFMIKAALAKRSLQ</sequence>
<dbReference type="InterPro" id="IPR036390">
    <property type="entry name" value="WH_DNA-bd_sf"/>
</dbReference>
<evidence type="ECO:0000256" key="11">
    <source>
        <dbReference type="ARBA" id="ARBA00023125"/>
    </source>
</evidence>
<keyword evidence="10" id="KW-0067">ATP-binding</keyword>
<dbReference type="InterPro" id="IPR010997">
    <property type="entry name" value="HRDC-like_sf"/>
</dbReference>
<dbReference type="NCBIfam" id="TIGR00614">
    <property type="entry name" value="recQ_fam"/>
    <property type="match status" value="1"/>
</dbReference>
<comment type="catalytic activity">
    <reaction evidence="15">
        <text>Couples ATP hydrolysis with the unwinding of duplex DNA by translocating in the 3'-5' direction.</text>
        <dbReference type="EC" id="5.6.2.4"/>
    </reaction>
</comment>
<dbReference type="SMART" id="SM00956">
    <property type="entry name" value="RQC"/>
    <property type="match status" value="1"/>
</dbReference>
<dbReference type="PROSITE" id="PS51192">
    <property type="entry name" value="HELICASE_ATP_BIND_1"/>
    <property type="match status" value="1"/>
</dbReference>
<dbReference type="InterPro" id="IPR001650">
    <property type="entry name" value="Helicase_C-like"/>
</dbReference>
<dbReference type="SMART" id="SM00341">
    <property type="entry name" value="HRDC"/>
    <property type="match status" value="1"/>
</dbReference>
<evidence type="ECO:0000256" key="16">
    <source>
        <dbReference type="NCBIfam" id="TIGR01389"/>
    </source>
</evidence>
<keyword evidence="9" id="KW-0862">Zinc</keyword>
<dbReference type="Pfam" id="PF16124">
    <property type="entry name" value="RecQ_Zn_bind"/>
    <property type="match status" value="1"/>
</dbReference>
<dbReference type="InterPro" id="IPR027417">
    <property type="entry name" value="P-loop_NTPase"/>
</dbReference>
<evidence type="ECO:0000256" key="12">
    <source>
        <dbReference type="ARBA" id="ARBA00023172"/>
    </source>
</evidence>
<feature type="domain" description="Helicase C-terminal" evidence="20">
    <location>
        <begin position="218"/>
        <end position="362"/>
    </location>
</feature>
<evidence type="ECO:0000256" key="13">
    <source>
        <dbReference type="ARBA" id="ARBA00023204"/>
    </source>
</evidence>
<keyword evidence="14" id="KW-0413">Isomerase</keyword>
<dbReference type="PANTHER" id="PTHR13710:SF105">
    <property type="entry name" value="ATP-DEPENDENT DNA HELICASE Q1"/>
    <property type="match status" value="1"/>
</dbReference>
<proteinExistence type="inferred from homology"/>
<evidence type="ECO:0000256" key="10">
    <source>
        <dbReference type="ARBA" id="ARBA00022840"/>
    </source>
</evidence>
<evidence type="ECO:0000256" key="6">
    <source>
        <dbReference type="ARBA" id="ARBA00022763"/>
    </source>
</evidence>
<evidence type="ECO:0000313" key="22">
    <source>
        <dbReference type="Proteomes" id="UP000609346"/>
    </source>
</evidence>
<keyword evidence="22" id="KW-1185">Reference proteome</keyword>
<dbReference type="SUPFAM" id="SSF52540">
    <property type="entry name" value="P-loop containing nucleoside triphosphate hydrolases"/>
    <property type="match status" value="1"/>
</dbReference>
<dbReference type="InterPro" id="IPR011545">
    <property type="entry name" value="DEAD/DEAH_box_helicase_dom"/>
</dbReference>
<evidence type="ECO:0000256" key="15">
    <source>
        <dbReference type="ARBA" id="ARBA00034617"/>
    </source>
</evidence>